<evidence type="ECO:0008006" key="5">
    <source>
        <dbReference type="Google" id="ProtNLM"/>
    </source>
</evidence>
<evidence type="ECO:0000313" key="3">
    <source>
        <dbReference type="EMBL" id="WYJ79352.1"/>
    </source>
</evidence>
<dbReference type="SUPFAM" id="SSF53756">
    <property type="entry name" value="UDP-Glycosyltransferase/glycogen phosphorylase"/>
    <property type="match status" value="1"/>
</dbReference>
<dbReference type="Pfam" id="PF13439">
    <property type="entry name" value="Glyco_transf_4"/>
    <property type="match status" value="1"/>
</dbReference>
<dbReference type="Proteomes" id="UP000664360">
    <property type="component" value="Chromosome"/>
</dbReference>
<feature type="domain" description="Glycosyl transferase family 1" evidence="1">
    <location>
        <begin position="164"/>
        <end position="319"/>
    </location>
</feature>
<gene>
    <name evidence="3" type="ORF">DOK79_000864</name>
</gene>
<keyword evidence="4" id="KW-1185">Reference proteome</keyword>
<dbReference type="Gene3D" id="3.40.50.2000">
    <property type="entry name" value="Glycogen Phosphorylase B"/>
    <property type="match status" value="2"/>
</dbReference>
<evidence type="ECO:0000259" key="2">
    <source>
        <dbReference type="Pfam" id="PF13439"/>
    </source>
</evidence>
<sequence length="354" mass="40496">MNIMIVGPDPDAQGGIATVIQNFKTAKVPEDSQFFFHQTWSEKGRFWTQCKAFMTFRAHIKKEKCHILHFHVAQKGSFYRKSLLLLLTPRHCRTIFHMHASQFDQFYENGHPLIKCWIRFILKRVNQLVVLSNSWAAYYQTLTHTAIAILPNAVELPSQNLYEPKASCILTLGRIGKRKGSFDLLEVAKACEAEFPAIHFMLYGDEENEEVAQQIKSENIHNVSLNGWVAKEELPSLFQQTVLHFLPSYHEGLPMAILETMAAGIPNITTKVGGIPELIEQDRNGYLVDAGDTQAMLEGLRKLLQDEDHRLQLSRSARSTIAEDYALQPYLAKWHEIYKKQFSLLQKNNTRGAL</sequence>
<proteinExistence type="predicted"/>
<name>A0ABZ2SUC4_9ENTE</name>
<feature type="domain" description="Glycosyltransferase subfamily 4-like N-terminal" evidence="2">
    <location>
        <begin position="50"/>
        <end position="156"/>
    </location>
</feature>
<evidence type="ECO:0000259" key="1">
    <source>
        <dbReference type="Pfam" id="PF00534"/>
    </source>
</evidence>
<dbReference type="Pfam" id="PF00534">
    <property type="entry name" value="Glycos_transf_1"/>
    <property type="match status" value="1"/>
</dbReference>
<protein>
    <recommendedName>
        <fullName evidence="5">Glycosyl transferase family 1 domain-containing protein</fullName>
    </recommendedName>
</protein>
<dbReference type="InterPro" id="IPR001296">
    <property type="entry name" value="Glyco_trans_1"/>
</dbReference>
<dbReference type="InterPro" id="IPR028098">
    <property type="entry name" value="Glyco_trans_4-like_N"/>
</dbReference>
<dbReference type="CDD" id="cd03801">
    <property type="entry name" value="GT4_PimA-like"/>
    <property type="match status" value="1"/>
</dbReference>
<evidence type="ECO:0000313" key="4">
    <source>
        <dbReference type="Proteomes" id="UP000664360"/>
    </source>
</evidence>
<dbReference type="PANTHER" id="PTHR12526:SF637">
    <property type="entry name" value="GLYCOSYLTRANSFERASE EPSF-RELATED"/>
    <property type="match status" value="1"/>
</dbReference>
<organism evidence="3 4">
    <name type="scientific">Candidatus Enterococcus mangumiae</name>
    <dbReference type="NCBI Taxonomy" id="2230878"/>
    <lineage>
        <taxon>Bacteria</taxon>
        <taxon>Bacillati</taxon>
        <taxon>Bacillota</taxon>
        <taxon>Bacilli</taxon>
        <taxon>Lactobacillales</taxon>
        <taxon>Enterococcaceae</taxon>
        <taxon>Enterococcus</taxon>
    </lineage>
</organism>
<dbReference type="RefSeq" id="WP_206853910.1">
    <property type="nucleotide sequence ID" value="NZ_CP147250.1"/>
</dbReference>
<reference evidence="3 4" key="1">
    <citation type="submission" date="2024-03" db="EMBL/GenBank/DDBJ databases">
        <title>The Genome Sequence of Enterococcus sp. DIV1094.</title>
        <authorList>
            <consortium name="The Broad Institute Genomics Platform"/>
            <consortium name="The Broad Institute Microbial Omics Core"/>
            <consortium name="The Broad Institute Genomic Center for Infectious Diseases"/>
            <person name="Earl A."/>
            <person name="Manson A."/>
            <person name="Gilmore M."/>
            <person name="Schwartman J."/>
            <person name="Shea T."/>
            <person name="Abouelleil A."/>
            <person name="Cao P."/>
            <person name="Chapman S."/>
            <person name="Cusick C."/>
            <person name="Young S."/>
            <person name="Neafsey D."/>
            <person name="Nusbaum C."/>
            <person name="Birren B."/>
        </authorList>
    </citation>
    <scope>NUCLEOTIDE SEQUENCE [LARGE SCALE GENOMIC DNA]</scope>
    <source>
        <strain evidence="3 4">DIV1094</strain>
    </source>
</reference>
<dbReference type="EMBL" id="CP147250">
    <property type="protein sequence ID" value="WYJ79352.1"/>
    <property type="molecule type" value="Genomic_DNA"/>
</dbReference>
<accession>A0ABZ2SUC4</accession>
<dbReference type="PANTHER" id="PTHR12526">
    <property type="entry name" value="GLYCOSYLTRANSFERASE"/>
    <property type="match status" value="1"/>
</dbReference>